<dbReference type="SUPFAM" id="SSF51905">
    <property type="entry name" value="FAD/NAD(P)-binding domain"/>
    <property type="match status" value="1"/>
</dbReference>
<gene>
    <name evidence="6" type="ORF">HPO_00940</name>
</gene>
<keyword evidence="3" id="KW-0274">FAD</keyword>
<dbReference type="InterPro" id="IPR004792">
    <property type="entry name" value="BaiN-like"/>
</dbReference>
<dbReference type="InterPro" id="IPR057661">
    <property type="entry name" value="RsdA/BaiN/AoA(So)_Rossmann"/>
</dbReference>
<evidence type="ECO:0000256" key="1">
    <source>
        <dbReference type="ARBA" id="ARBA00001974"/>
    </source>
</evidence>
<name>A0A062VJ90_9PROT</name>
<protein>
    <submittedName>
        <fullName evidence="6">Pyridine nucleotide-disulfide oxidoreductase</fullName>
    </submittedName>
</protein>
<evidence type="ECO:0000259" key="5">
    <source>
        <dbReference type="Pfam" id="PF22780"/>
    </source>
</evidence>
<dbReference type="AlphaFoldDB" id="A0A062VJ90"/>
<dbReference type="Gene3D" id="2.40.30.10">
    <property type="entry name" value="Translation factors"/>
    <property type="match status" value="1"/>
</dbReference>
<sequence>MKRVAIIGAGPAGLMAAEAALERGARVAIYDAMPSPARKFLMAGKSGLNITHSEDEGVFRSRYTAPDGRLAAMVEAFGPAEIAAWMKGLGIETYVGSSGRVFPVGMKASPLLRAWLARLGEGGATLHTRHRWTGWGERGALVFDTPEGETRVEADATILALGGASWPRLGSDGAWADILAARGVEIEPFAPSNCGFTVDWSARMLAAQEGAPVKGVALSAGGRTQRGDFVITQAGIESGAVYPLSAALRQELAGRGAATLLVDLLPDTEEGTLAARLGGVNPKESASNRLRKAAKLDGVKAALVNEVTRGAPPREPGALARLIKALPLTLTGTAPIDTAISTAGGVAWEALDERLMLKAIPGTYCVGEMVAWDAPTGGYLLTACLAMGRGVARFV</sequence>
<dbReference type="eggNOG" id="COG2081">
    <property type="taxonomic scope" value="Bacteria"/>
</dbReference>
<dbReference type="Gene3D" id="1.10.8.260">
    <property type="entry name" value="HI0933 insert domain-like"/>
    <property type="match status" value="1"/>
</dbReference>
<dbReference type="InterPro" id="IPR055178">
    <property type="entry name" value="RsdA/BaiN/AoA(So)-like_dom"/>
</dbReference>
<dbReference type="NCBIfam" id="TIGR03862">
    <property type="entry name" value="flavo_PP4765"/>
    <property type="match status" value="1"/>
</dbReference>
<dbReference type="Proteomes" id="UP000027100">
    <property type="component" value="Unassembled WGS sequence"/>
</dbReference>
<evidence type="ECO:0000313" key="7">
    <source>
        <dbReference type="Proteomes" id="UP000027100"/>
    </source>
</evidence>
<dbReference type="RefSeq" id="WP_035593346.1">
    <property type="nucleotide sequence ID" value="NZ_ARYM01000001.1"/>
</dbReference>
<feature type="domain" description="RsdA/BaiN/AoA(So)-like insert" evidence="5">
    <location>
        <begin position="191"/>
        <end position="341"/>
    </location>
</feature>
<comment type="caution">
    <text evidence="6">The sequence shown here is derived from an EMBL/GenBank/DDBJ whole genome shotgun (WGS) entry which is preliminary data.</text>
</comment>
<evidence type="ECO:0000313" key="6">
    <source>
        <dbReference type="EMBL" id="KDA00551.1"/>
    </source>
</evidence>
<dbReference type="Pfam" id="PF03486">
    <property type="entry name" value="HI0933_like"/>
    <property type="match status" value="1"/>
</dbReference>
<evidence type="ECO:0000256" key="3">
    <source>
        <dbReference type="ARBA" id="ARBA00022827"/>
    </source>
</evidence>
<evidence type="ECO:0000259" key="4">
    <source>
        <dbReference type="Pfam" id="PF03486"/>
    </source>
</evidence>
<dbReference type="InterPro" id="IPR022460">
    <property type="entry name" value="Flavoprotein_PP4765"/>
</dbReference>
<dbReference type="Pfam" id="PF22780">
    <property type="entry name" value="HI0933_like_1st"/>
    <property type="match status" value="1"/>
</dbReference>
<organism evidence="6 7">
    <name type="scientific">Hyphomonas polymorpha PS728</name>
    <dbReference type="NCBI Taxonomy" id="1280954"/>
    <lineage>
        <taxon>Bacteria</taxon>
        <taxon>Pseudomonadati</taxon>
        <taxon>Pseudomonadota</taxon>
        <taxon>Alphaproteobacteria</taxon>
        <taxon>Hyphomonadales</taxon>
        <taxon>Hyphomonadaceae</taxon>
        <taxon>Hyphomonas</taxon>
    </lineage>
</organism>
<dbReference type="PATRIC" id="fig|1280954.3.peg.193"/>
<keyword evidence="7" id="KW-1185">Reference proteome</keyword>
<accession>A0A062VJ90</accession>
<feature type="domain" description="RsdA/BaiN/AoA(So)-like Rossmann fold-like" evidence="4">
    <location>
        <begin position="3"/>
        <end position="391"/>
    </location>
</feature>
<dbReference type="PRINTS" id="PR00411">
    <property type="entry name" value="PNDRDTASEI"/>
</dbReference>
<dbReference type="PANTHER" id="PTHR42887">
    <property type="entry name" value="OS12G0638800 PROTEIN"/>
    <property type="match status" value="1"/>
</dbReference>
<proteinExistence type="predicted"/>
<dbReference type="OrthoDB" id="5288829at2"/>
<evidence type="ECO:0000256" key="2">
    <source>
        <dbReference type="ARBA" id="ARBA00022630"/>
    </source>
</evidence>
<keyword evidence="2" id="KW-0285">Flavoprotein</keyword>
<dbReference type="InterPro" id="IPR036188">
    <property type="entry name" value="FAD/NAD-bd_sf"/>
</dbReference>
<dbReference type="PANTHER" id="PTHR42887:SF1">
    <property type="entry name" value="BLR3961 PROTEIN"/>
    <property type="match status" value="1"/>
</dbReference>
<dbReference type="InterPro" id="IPR023166">
    <property type="entry name" value="BaiN-like_dom_sf"/>
</dbReference>
<dbReference type="Gene3D" id="3.50.50.60">
    <property type="entry name" value="FAD/NAD(P)-binding domain"/>
    <property type="match status" value="1"/>
</dbReference>
<dbReference type="SUPFAM" id="SSF160996">
    <property type="entry name" value="HI0933 insert domain-like"/>
    <property type="match status" value="1"/>
</dbReference>
<reference evidence="6 7" key="1">
    <citation type="journal article" date="2014" name="Antonie Van Leeuwenhoek">
        <title>Hyphomonas beringensis sp. nov. and Hyphomonas chukchiensis sp. nov., isolated from surface seawater of the Bering Sea and Chukchi Sea.</title>
        <authorList>
            <person name="Li C."/>
            <person name="Lai Q."/>
            <person name="Li G."/>
            <person name="Dong C."/>
            <person name="Wang J."/>
            <person name="Liao Y."/>
            <person name="Shao Z."/>
        </authorList>
    </citation>
    <scope>NUCLEOTIDE SEQUENCE [LARGE SCALE GENOMIC DNA]</scope>
    <source>
        <strain evidence="6 7">PS728</strain>
    </source>
</reference>
<dbReference type="NCBIfam" id="TIGR00275">
    <property type="entry name" value="aminoacetone oxidase family FAD-binding enzyme"/>
    <property type="match status" value="1"/>
</dbReference>
<dbReference type="EMBL" id="ARYM01000001">
    <property type="protein sequence ID" value="KDA00551.1"/>
    <property type="molecule type" value="Genomic_DNA"/>
</dbReference>
<dbReference type="STRING" id="1280954.HPO_00940"/>
<comment type="cofactor">
    <cofactor evidence="1">
        <name>FAD</name>
        <dbReference type="ChEBI" id="CHEBI:57692"/>
    </cofactor>
</comment>